<accession>A0A640TKP5</accession>
<dbReference type="GO" id="GO:0003677">
    <property type="term" value="F:DNA binding"/>
    <property type="evidence" value="ECO:0007669"/>
    <property type="project" value="InterPro"/>
</dbReference>
<evidence type="ECO:0000259" key="1">
    <source>
        <dbReference type="PROSITE" id="PS50943"/>
    </source>
</evidence>
<sequence>MRDDDFADLARRALHDNGYSIKAAARAINYDPAYLSRVLNGKQQPSPKLARSLDELLKTGGALAGTLLDVDERSRMTRSVANPSRLDAGTVDALAGILAAYRRLDDTVRPQSVLPATLTQMNEVIHLLKGARGPHRDRLAEVASELLQFGGWMLAQERQDAKAVHLLNDAVELADEVGNGTLAAQALNFKGYIARQQGRPHGVARWYSAAAYTPGAHPAQRLGDMLQAAAGMAESGERDDALRLVESAERLTAAAAELPPPDTAYWLTPEFNRLNMGLANLGLARYADAVDHITAGLAGLPDELRDAPWTWEHRDALKRAVAAR</sequence>
<reference evidence="2 4" key="1">
    <citation type="submission" date="2019-12" db="EMBL/GenBank/DDBJ databases">
        <title>Whole genome shotgun sequence of Streptomyces libani subsp. libani NBRC 13452.</title>
        <authorList>
            <person name="Ichikawa N."/>
            <person name="Kimura A."/>
            <person name="Kitahashi Y."/>
            <person name="Komaki H."/>
            <person name="Tamura T."/>
        </authorList>
    </citation>
    <scope>NUCLEOTIDE SEQUENCE [LARGE SCALE GENOMIC DNA]</scope>
    <source>
        <strain evidence="2 4">NBRC 13452</strain>
    </source>
</reference>
<dbReference type="AlphaFoldDB" id="A0A640TKP5"/>
<dbReference type="Proteomes" id="UP000429552">
    <property type="component" value="Unassembled WGS sequence"/>
</dbReference>
<dbReference type="Gene3D" id="1.10.260.40">
    <property type="entry name" value="lambda repressor-like DNA-binding domains"/>
    <property type="match status" value="1"/>
</dbReference>
<dbReference type="PROSITE" id="PS50943">
    <property type="entry name" value="HTH_CROC1"/>
    <property type="match status" value="1"/>
</dbReference>
<dbReference type="CDD" id="cd00093">
    <property type="entry name" value="HTH_XRE"/>
    <property type="match status" value="1"/>
</dbReference>
<evidence type="ECO:0000313" key="4">
    <source>
        <dbReference type="Proteomes" id="UP000429552"/>
    </source>
</evidence>
<dbReference type="EMBL" id="CP114202">
    <property type="protein sequence ID" value="WAT98531.1"/>
    <property type="molecule type" value="Genomic_DNA"/>
</dbReference>
<evidence type="ECO:0000313" key="2">
    <source>
        <dbReference type="EMBL" id="GFE24159.1"/>
    </source>
</evidence>
<reference evidence="3 5" key="2">
    <citation type="submission" date="2022-12" db="EMBL/GenBank/DDBJ databases">
        <authorList>
            <person name="Ruckert C."/>
            <person name="Busche T."/>
            <person name="Kalinowski J."/>
            <person name="Wittmann C."/>
        </authorList>
    </citation>
    <scope>NUCLEOTIDE SEQUENCE [LARGE SCALE GENOMIC DNA]</scope>
    <source>
        <strain evidence="3 5">DSM 40555</strain>
    </source>
</reference>
<dbReference type="InterPro" id="IPR010982">
    <property type="entry name" value="Lambda_DNA-bd_dom_sf"/>
</dbReference>
<dbReference type="EMBL" id="BLIP01000001">
    <property type="protein sequence ID" value="GFE24159.1"/>
    <property type="molecule type" value="Genomic_DNA"/>
</dbReference>
<dbReference type="InterPro" id="IPR001387">
    <property type="entry name" value="Cro/C1-type_HTH"/>
</dbReference>
<organism evidence="2 4">
    <name type="scientific">Streptomyces nigrescens</name>
    <dbReference type="NCBI Taxonomy" id="1920"/>
    <lineage>
        <taxon>Bacteria</taxon>
        <taxon>Bacillati</taxon>
        <taxon>Actinomycetota</taxon>
        <taxon>Actinomycetes</taxon>
        <taxon>Kitasatosporales</taxon>
        <taxon>Streptomycetaceae</taxon>
        <taxon>Streptomyces</taxon>
    </lineage>
</organism>
<gene>
    <name evidence="2" type="ORF">Sliba_46120</name>
    <name evidence="3" type="ORF">STRLI_004603</name>
</gene>
<protein>
    <submittedName>
        <fullName evidence="3">Helix-turn-helix transcriptional regulator</fullName>
    </submittedName>
</protein>
<dbReference type="RefSeq" id="WP_159487974.1">
    <property type="nucleotide sequence ID" value="NZ_BLIP01000001.1"/>
</dbReference>
<dbReference type="SUPFAM" id="SSF47413">
    <property type="entry name" value="lambda repressor-like DNA-binding domains"/>
    <property type="match status" value="1"/>
</dbReference>
<proteinExistence type="predicted"/>
<feature type="domain" description="HTH cro/C1-type" evidence="1">
    <location>
        <begin position="11"/>
        <end position="63"/>
    </location>
</feature>
<dbReference type="Pfam" id="PF13560">
    <property type="entry name" value="HTH_31"/>
    <property type="match status" value="1"/>
</dbReference>
<evidence type="ECO:0000313" key="5">
    <source>
        <dbReference type="Proteomes" id="UP001210609"/>
    </source>
</evidence>
<dbReference type="SMART" id="SM00530">
    <property type="entry name" value="HTH_XRE"/>
    <property type="match status" value="1"/>
</dbReference>
<evidence type="ECO:0000313" key="3">
    <source>
        <dbReference type="EMBL" id="WAT98531.1"/>
    </source>
</evidence>
<dbReference type="Proteomes" id="UP001210609">
    <property type="component" value="Chromosome"/>
</dbReference>
<keyword evidence="5" id="KW-1185">Reference proteome</keyword>
<name>A0A640TKP5_STRNI</name>